<dbReference type="Gramene" id="Pp3c23_21240V3.4">
    <property type="protein sequence ID" value="Pp3c23_21240V3.4"/>
    <property type="gene ID" value="Pp3c23_21240"/>
</dbReference>
<dbReference type="PROSITE" id="PS50089">
    <property type="entry name" value="ZF_RING_2"/>
    <property type="match status" value="1"/>
</dbReference>
<comment type="catalytic activity">
    <reaction evidence="1">
        <text>S-ubiquitinyl-[E2 ubiquitin-conjugating enzyme]-L-cysteine + [acceptor protein]-L-lysine = [E2 ubiquitin-conjugating enzyme]-L-cysteine + N(6)-ubiquitinyl-[acceptor protein]-L-lysine.</text>
        <dbReference type="EC" id="2.3.2.27"/>
    </reaction>
</comment>
<dbReference type="Proteomes" id="UP000006727">
    <property type="component" value="Chromosome 23"/>
</dbReference>
<evidence type="ECO:0000313" key="13">
    <source>
        <dbReference type="Proteomes" id="UP000006727"/>
    </source>
</evidence>
<dbReference type="EMBL" id="ABEU02000023">
    <property type="protein sequence ID" value="PNR29683.1"/>
    <property type="molecule type" value="Genomic_DNA"/>
</dbReference>
<dbReference type="STRING" id="3218.A0A2K1IK92"/>
<dbReference type="OMA" id="CCCLRIE"/>
<dbReference type="Pfam" id="PF13639">
    <property type="entry name" value="zf-RING_2"/>
    <property type="match status" value="1"/>
</dbReference>
<evidence type="ECO:0000256" key="8">
    <source>
        <dbReference type="PROSITE-ProRule" id="PRU00175"/>
    </source>
</evidence>
<keyword evidence="13" id="KW-1185">Reference proteome</keyword>
<dbReference type="GO" id="GO:0061630">
    <property type="term" value="F:ubiquitin protein ligase activity"/>
    <property type="evidence" value="ECO:0007669"/>
    <property type="project" value="UniProtKB-EC"/>
</dbReference>
<evidence type="ECO:0000256" key="7">
    <source>
        <dbReference type="ARBA" id="ARBA00022833"/>
    </source>
</evidence>
<dbReference type="SUPFAM" id="SSF57850">
    <property type="entry name" value="RING/U-box"/>
    <property type="match status" value="1"/>
</dbReference>
<feature type="compositionally biased region" description="Basic and acidic residues" evidence="9">
    <location>
        <begin position="94"/>
        <end position="113"/>
    </location>
</feature>
<protein>
    <recommendedName>
        <fullName evidence="2">RING-type E3 ubiquitin transferase</fullName>
        <ecNumber evidence="2">2.3.2.27</ecNumber>
    </recommendedName>
</protein>
<dbReference type="SMART" id="SM00184">
    <property type="entry name" value="RING"/>
    <property type="match status" value="1"/>
</dbReference>
<reference evidence="11 13" key="1">
    <citation type="journal article" date="2008" name="Science">
        <title>The Physcomitrella genome reveals evolutionary insights into the conquest of land by plants.</title>
        <authorList>
            <person name="Rensing S."/>
            <person name="Lang D."/>
            <person name="Zimmer A."/>
            <person name="Terry A."/>
            <person name="Salamov A."/>
            <person name="Shapiro H."/>
            <person name="Nishiyama T."/>
            <person name="Perroud P.-F."/>
            <person name="Lindquist E."/>
            <person name="Kamisugi Y."/>
            <person name="Tanahashi T."/>
            <person name="Sakakibara K."/>
            <person name="Fujita T."/>
            <person name="Oishi K."/>
            <person name="Shin-I T."/>
            <person name="Kuroki Y."/>
            <person name="Toyoda A."/>
            <person name="Suzuki Y."/>
            <person name="Hashimoto A."/>
            <person name="Yamaguchi K."/>
            <person name="Sugano A."/>
            <person name="Kohara Y."/>
            <person name="Fujiyama A."/>
            <person name="Anterola A."/>
            <person name="Aoki S."/>
            <person name="Ashton N."/>
            <person name="Barbazuk W.B."/>
            <person name="Barker E."/>
            <person name="Bennetzen J."/>
            <person name="Bezanilla M."/>
            <person name="Blankenship R."/>
            <person name="Cho S.H."/>
            <person name="Dutcher S."/>
            <person name="Estelle M."/>
            <person name="Fawcett J.A."/>
            <person name="Gundlach H."/>
            <person name="Hanada K."/>
            <person name="Heyl A."/>
            <person name="Hicks K.A."/>
            <person name="Hugh J."/>
            <person name="Lohr M."/>
            <person name="Mayer K."/>
            <person name="Melkozernov A."/>
            <person name="Murata T."/>
            <person name="Nelson D."/>
            <person name="Pils B."/>
            <person name="Prigge M."/>
            <person name="Reiss B."/>
            <person name="Renner T."/>
            <person name="Rombauts S."/>
            <person name="Rushton P."/>
            <person name="Sanderfoot A."/>
            <person name="Schween G."/>
            <person name="Shiu S.-H."/>
            <person name="Stueber K."/>
            <person name="Theodoulou F.L."/>
            <person name="Tu H."/>
            <person name="Van de Peer Y."/>
            <person name="Verrier P.J."/>
            <person name="Waters E."/>
            <person name="Wood A."/>
            <person name="Yang L."/>
            <person name="Cove D."/>
            <person name="Cuming A."/>
            <person name="Hasebe M."/>
            <person name="Lucas S."/>
            <person name="Mishler D.B."/>
            <person name="Reski R."/>
            <person name="Grigoriev I."/>
            <person name="Quatrano R.S."/>
            <person name="Boore J.L."/>
        </authorList>
    </citation>
    <scope>NUCLEOTIDE SEQUENCE [LARGE SCALE GENOMIC DNA]</scope>
    <source>
        <strain evidence="12 13">cv. Gransden 2004</strain>
    </source>
</reference>
<keyword evidence="6" id="KW-0833">Ubl conjugation pathway</keyword>
<dbReference type="EnsemblPlants" id="Pp3c23_21240V3.1">
    <property type="protein sequence ID" value="Pp3c23_21240V3.1"/>
    <property type="gene ID" value="Pp3c23_21240"/>
</dbReference>
<dbReference type="PANTHER" id="PTHR46463">
    <property type="entry name" value="ZINC FINGER, RING/FYVE/PHD-TYPE"/>
    <property type="match status" value="1"/>
</dbReference>
<evidence type="ECO:0000256" key="1">
    <source>
        <dbReference type="ARBA" id="ARBA00000900"/>
    </source>
</evidence>
<dbReference type="PANTHER" id="PTHR46463:SF10">
    <property type="entry name" value="OS01G0926200 PROTEIN"/>
    <property type="match status" value="1"/>
</dbReference>
<feature type="domain" description="RING-type" evidence="10">
    <location>
        <begin position="192"/>
        <end position="233"/>
    </location>
</feature>
<evidence type="ECO:0000256" key="5">
    <source>
        <dbReference type="ARBA" id="ARBA00022771"/>
    </source>
</evidence>
<keyword evidence="7" id="KW-0862">Zinc</keyword>
<dbReference type="EC" id="2.3.2.27" evidence="2"/>
<dbReference type="Gramene" id="Pp3c23_21240V3.3">
    <property type="protein sequence ID" value="Pp3c23_21240V3.3"/>
    <property type="gene ID" value="Pp3c23_21240"/>
</dbReference>
<evidence type="ECO:0000256" key="9">
    <source>
        <dbReference type="SAM" id="MobiDB-lite"/>
    </source>
</evidence>
<keyword evidence="4" id="KW-0479">Metal-binding</keyword>
<dbReference type="InterPro" id="IPR001841">
    <property type="entry name" value="Znf_RING"/>
</dbReference>
<evidence type="ECO:0000256" key="2">
    <source>
        <dbReference type="ARBA" id="ARBA00012483"/>
    </source>
</evidence>
<reference evidence="12" key="3">
    <citation type="submission" date="2020-12" db="UniProtKB">
        <authorList>
            <consortium name="EnsemblPlants"/>
        </authorList>
    </citation>
    <scope>IDENTIFICATION</scope>
</reference>
<dbReference type="CDD" id="cd23116">
    <property type="entry name" value="RING-H2_AIRP1-like"/>
    <property type="match status" value="1"/>
</dbReference>
<name>A0A2K1IK92_PHYPA</name>
<dbReference type="Gramene" id="Pp3c23_21240V3.2">
    <property type="protein sequence ID" value="Pp3c23_21240V3.2"/>
    <property type="gene ID" value="Pp3c23_21240"/>
</dbReference>
<accession>A0A2K1IK92</accession>
<feature type="region of interest" description="Disordered" evidence="9">
    <location>
        <begin position="88"/>
        <end position="136"/>
    </location>
</feature>
<dbReference type="EnsemblPlants" id="Pp3c23_21240V3.4">
    <property type="protein sequence ID" value="Pp3c23_21240V3.4"/>
    <property type="gene ID" value="Pp3c23_21240"/>
</dbReference>
<proteinExistence type="predicted"/>
<evidence type="ECO:0000259" key="10">
    <source>
        <dbReference type="PROSITE" id="PS50089"/>
    </source>
</evidence>
<dbReference type="AlphaFoldDB" id="A0A2K1IK92"/>
<dbReference type="GO" id="GO:0004842">
    <property type="term" value="F:ubiquitin-protein transferase activity"/>
    <property type="evidence" value="ECO:0000318"/>
    <property type="project" value="GO_Central"/>
</dbReference>
<dbReference type="GO" id="GO:0008270">
    <property type="term" value="F:zinc ion binding"/>
    <property type="evidence" value="ECO:0007669"/>
    <property type="project" value="UniProtKB-KW"/>
</dbReference>
<dbReference type="Gramene" id="Pp3c23_21240V3.5">
    <property type="protein sequence ID" value="Pp3c23_21240V3.5"/>
    <property type="gene ID" value="Pp3c23_21240"/>
</dbReference>
<dbReference type="OrthoDB" id="8062037at2759"/>
<dbReference type="EnsemblPlants" id="Pp3c23_21240V3.5">
    <property type="protein sequence ID" value="Pp3c23_21240V3.5"/>
    <property type="gene ID" value="Pp3c23_21240"/>
</dbReference>
<sequence length="242" mass="26668">MGALCCCLSSDAFEDYLPYQNGTFIQDYFCFRCCLPWFSNTRYSTDFGEVDHQDTIFSRQVSTSGGAGTVGGSNLEPTIPDVFQAPPTPLPYDTDPRYPRINRDGLSRRDKSGMSHLNPGGGPTLRPNNSDAGGGTALQRVDYVNSVGVDVEDAESRGLMKPVGLGERNPLSSKPFPRVESALSMLDDDDVCPTCLDGYTEENPRITTGCGHNFHLACIYEWMERSNRCPICDKEMIFSESL</sequence>
<evidence type="ECO:0000313" key="12">
    <source>
        <dbReference type="EnsemblPlants" id="Pp3c23_21240V3.1"/>
    </source>
</evidence>
<keyword evidence="3" id="KW-0808">Transferase</keyword>
<dbReference type="RefSeq" id="XP_024363149.1">
    <property type="nucleotide sequence ID" value="XM_024507381.2"/>
</dbReference>
<evidence type="ECO:0000256" key="6">
    <source>
        <dbReference type="ARBA" id="ARBA00022786"/>
    </source>
</evidence>
<gene>
    <name evidence="12" type="primary">LOC112276247</name>
    <name evidence="11" type="ORF">PHYPA_028377</name>
</gene>
<dbReference type="EnsemblPlants" id="Pp3c23_21240V3.3">
    <property type="protein sequence ID" value="Pp3c23_21240V3.3"/>
    <property type="gene ID" value="Pp3c23_21240"/>
</dbReference>
<dbReference type="InterPro" id="IPR013083">
    <property type="entry name" value="Znf_RING/FYVE/PHD"/>
</dbReference>
<organism evidence="11">
    <name type="scientific">Physcomitrium patens</name>
    <name type="common">Spreading-leaved earth moss</name>
    <name type="synonym">Physcomitrella patens</name>
    <dbReference type="NCBI Taxonomy" id="3218"/>
    <lineage>
        <taxon>Eukaryota</taxon>
        <taxon>Viridiplantae</taxon>
        <taxon>Streptophyta</taxon>
        <taxon>Embryophyta</taxon>
        <taxon>Bryophyta</taxon>
        <taxon>Bryophytina</taxon>
        <taxon>Bryopsida</taxon>
        <taxon>Funariidae</taxon>
        <taxon>Funariales</taxon>
        <taxon>Funariaceae</taxon>
        <taxon>Physcomitrium</taxon>
    </lineage>
</organism>
<evidence type="ECO:0000256" key="4">
    <source>
        <dbReference type="ARBA" id="ARBA00022723"/>
    </source>
</evidence>
<dbReference type="PaxDb" id="3218-PP1S455_5V6.1"/>
<evidence type="ECO:0000313" key="11">
    <source>
        <dbReference type="EMBL" id="PNR29683.1"/>
    </source>
</evidence>
<evidence type="ECO:0000256" key="3">
    <source>
        <dbReference type="ARBA" id="ARBA00022679"/>
    </source>
</evidence>
<dbReference type="Gramene" id="Pp3c23_21240V3.1">
    <property type="protein sequence ID" value="Pp3c23_21240V3.1"/>
    <property type="gene ID" value="Pp3c23_21240"/>
</dbReference>
<dbReference type="Gene3D" id="3.30.40.10">
    <property type="entry name" value="Zinc/RING finger domain, C3HC4 (zinc finger)"/>
    <property type="match status" value="1"/>
</dbReference>
<dbReference type="EnsemblPlants" id="Pp3c23_21240V3.2">
    <property type="protein sequence ID" value="Pp3c23_21240V3.2"/>
    <property type="gene ID" value="Pp3c23_21240"/>
</dbReference>
<dbReference type="GeneID" id="112276247"/>
<reference evidence="11 13" key="2">
    <citation type="journal article" date="2018" name="Plant J.">
        <title>The Physcomitrella patens chromosome-scale assembly reveals moss genome structure and evolution.</title>
        <authorList>
            <person name="Lang D."/>
            <person name="Ullrich K.K."/>
            <person name="Murat F."/>
            <person name="Fuchs J."/>
            <person name="Jenkins J."/>
            <person name="Haas F.B."/>
            <person name="Piednoel M."/>
            <person name="Gundlach H."/>
            <person name="Van Bel M."/>
            <person name="Meyberg R."/>
            <person name="Vives C."/>
            <person name="Morata J."/>
            <person name="Symeonidi A."/>
            <person name="Hiss M."/>
            <person name="Muchero W."/>
            <person name="Kamisugi Y."/>
            <person name="Saleh O."/>
            <person name="Blanc G."/>
            <person name="Decker E.L."/>
            <person name="van Gessel N."/>
            <person name="Grimwood J."/>
            <person name="Hayes R.D."/>
            <person name="Graham S.W."/>
            <person name="Gunter L.E."/>
            <person name="McDaniel S.F."/>
            <person name="Hoernstein S.N.W."/>
            <person name="Larsson A."/>
            <person name="Li F.W."/>
            <person name="Perroud P.F."/>
            <person name="Phillips J."/>
            <person name="Ranjan P."/>
            <person name="Rokshar D.S."/>
            <person name="Rothfels C.J."/>
            <person name="Schneider L."/>
            <person name="Shu S."/>
            <person name="Stevenson D.W."/>
            <person name="Thummler F."/>
            <person name="Tillich M."/>
            <person name="Villarreal Aguilar J.C."/>
            <person name="Widiez T."/>
            <person name="Wong G.K."/>
            <person name="Wymore A."/>
            <person name="Zhang Y."/>
            <person name="Zimmer A.D."/>
            <person name="Quatrano R.S."/>
            <person name="Mayer K.F.X."/>
            <person name="Goodstein D."/>
            <person name="Casacuberta J.M."/>
            <person name="Vandepoele K."/>
            <person name="Reski R."/>
            <person name="Cuming A.C."/>
            <person name="Tuskan G.A."/>
            <person name="Maumus F."/>
            <person name="Salse J."/>
            <person name="Schmutz J."/>
            <person name="Rensing S.A."/>
        </authorList>
    </citation>
    <scope>NUCLEOTIDE SEQUENCE [LARGE SCALE GENOMIC DNA]</scope>
    <source>
        <strain evidence="12 13">cv. Gransden 2004</strain>
    </source>
</reference>
<keyword evidence="5 8" id="KW-0863">Zinc-finger</keyword>